<organism evidence="5 7">
    <name type="scientific">Mastigocoleus testarum BC008</name>
    <dbReference type="NCBI Taxonomy" id="371196"/>
    <lineage>
        <taxon>Bacteria</taxon>
        <taxon>Bacillati</taxon>
        <taxon>Cyanobacteriota</taxon>
        <taxon>Cyanophyceae</taxon>
        <taxon>Nostocales</taxon>
        <taxon>Hapalosiphonaceae</taxon>
        <taxon>Mastigocoleus</taxon>
    </lineage>
</organism>
<keyword evidence="3" id="KW-0378">Hydrolase</keyword>
<dbReference type="RefSeq" id="WP_027845832.1">
    <property type="nucleotide sequence ID" value="NZ_LMTZ01000066.1"/>
</dbReference>
<reference evidence="5 7" key="1">
    <citation type="journal article" date="2015" name="Genome Announc.">
        <title>Draft Genome of the Euendolithic (true boring) Cyanobacterium Mastigocoleus testarum strain BC008.</title>
        <authorList>
            <person name="Guida B.S."/>
            <person name="Garcia-Pichel F."/>
        </authorList>
    </citation>
    <scope>NUCLEOTIDE SEQUENCE [LARGE SCALE GENOMIC DNA]</scope>
    <source>
        <strain evidence="5 7">BC008</strain>
    </source>
</reference>
<dbReference type="OrthoDB" id="9807112at2"/>
<proteinExistence type="inferred from homology"/>
<evidence type="ECO:0000313" key="7">
    <source>
        <dbReference type="Proteomes" id="UP000053372"/>
    </source>
</evidence>
<dbReference type="SUPFAM" id="SSF52151">
    <property type="entry name" value="FabD/lysophospholipase-like"/>
    <property type="match status" value="1"/>
</dbReference>
<dbReference type="EMBL" id="LMTZ01000066">
    <property type="protein sequence ID" value="KST68403.1"/>
    <property type="molecule type" value="Genomic_DNA"/>
</dbReference>
<dbReference type="InterPro" id="IPR002641">
    <property type="entry name" value="PNPLA_dom"/>
</dbReference>
<dbReference type="GO" id="GO:0047372">
    <property type="term" value="F:monoacylglycerol lipase activity"/>
    <property type="evidence" value="ECO:0007669"/>
    <property type="project" value="TreeGrafter"/>
</dbReference>
<evidence type="ECO:0000256" key="1">
    <source>
        <dbReference type="ARBA" id="ARBA00010240"/>
    </source>
</evidence>
<accession>A0A0V7ZTH3</accession>
<sequence length="393" mass="43925">MPFRILSLDGGGIRGVVTAQILSLIERQIEQPLNEYFDLIAGTSTGSILAAAIATGIRSEKIVEFYKENSSLIFPYQSRFSLKRIKLIFKHGVSAPKYSDRGLTQVLKSVFGDKTIFDIPSPLLLIVAYDTIERKPIVFKSWRQDKGYGNIPLWETCVSSASAPTYFPAHKLEKIINGQVYKASIDNIYLDEDASCTNNIYNNTLLKIISGPGSGQTRKIKKYIGRPRKAILDKAWKQIPTQNSIYSIKTIYSAIDGGVTANNPSACAVAEALRLGHSLENITVLSLGTGDRTRIIPFEKAHHWGLIQWAQPLIGVALDGSADVCEYITDQMVRSRLLRLQFKLDRELTGKRLSDDIDDVSKENINNLIEAAEVYLRQPNVEKSLKEFLEKNK</sequence>
<dbReference type="GO" id="GO:0016042">
    <property type="term" value="P:lipid catabolic process"/>
    <property type="evidence" value="ECO:0007669"/>
    <property type="project" value="UniProtKB-UniRule"/>
</dbReference>
<dbReference type="PROSITE" id="PS51635">
    <property type="entry name" value="PNPLA"/>
    <property type="match status" value="1"/>
</dbReference>
<evidence type="ECO:0000313" key="6">
    <source>
        <dbReference type="EMBL" id="KST68403.1"/>
    </source>
</evidence>
<name>A0A0V7ZTH3_9CYAN</name>
<dbReference type="PANTHER" id="PTHR32176:SF92">
    <property type="entry name" value="XYLOSE ISOMERASE"/>
    <property type="match status" value="1"/>
</dbReference>
<evidence type="ECO:0000256" key="2">
    <source>
        <dbReference type="ARBA" id="ARBA00023098"/>
    </source>
</evidence>
<comment type="caution">
    <text evidence="5">The sequence shown here is derived from an EMBL/GenBank/DDBJ whole genome shotgun (WGS) entry which is preliminary data.</text>
</comment>
<keyword evidence="7" id="KW-1185">Reference proteome</keyword>
<keyword evidence="2 3" id="KW-0443">Lipid metabolism</keyword>
<evidence type="ECO:0000313" key="5">
    <source>
        <dbReference type="EMBL" id="KST67972.1"/>
    </source>
</evidence>
<dbReference type="Proteomes" id="UP000053372">
    <property type="component" value="Unassembled WGS sequence"/>
</dbReference>
<protein>
    <submittedName>
        <fullName evidence="5">Patatin</fullName>
    </submittedName>
</protein>
<dbReference type="CDD" id="cd07199">
    <property type="entry name" value="Pat17_PNPLA8_PNPLA9_like"/>
    <property type="match status" value="1"/>
</dbReference>
<feature type="domain" description="PNPLA" evidence="4">
    <location>
        <begin position="6"/>
        <end position="269"/>
    </location>
</feature>
<evidence type="ECO:0000256" key="3">
    <source>
        <dbReference type="PROSITE-ProRule" id="PRU01161"/>
    </source>
</evidence>
<dbReference type="Pfam" id="PF01734">
    <property type="entry name" value="Patatin"/>
    <property type="match status" value="1"/>
</dbReference>
<dbReference type="GO" id="GO:0004620">
    <property type="term" value="F:phospholipase activity"/>
    <property type="evidence" value="ECO:0007669"/>
    <property type="project" value="TreeGrafter"/>
</dbReference>
<dbReference type="PANTHER" id="PTHR32176">
    <property type="entry name" value="XYLOSE ISOMERASE"/>
    <property type="match status" value="1"/>
</dbReference>
<dbReference type="AlphaFoldDB" id="A0A0V7ZTH3"/>
<feature type="short sequence motif" description="GXGXXG" evidence="3">
    <location>
        <begin position="10"/>
        <end position="15"/>
    </location>
</feature>
<gene>
    <name evidence="5" type="ORF">BC008_31780</name>
    <name evidence="6" type="ORF">BC008_33345</name>
</gene>
<feature type="short sequence motif" description="GXSXG" evidence="3">
    <location>
        <begin position="42"/>
        <end position="46"/>
    </location>
</feature>
<dbReference type="InterPro" id="IPR016035">
    <property type="entry name" value="Acyl_Trfase/lysoPLipase"/>
</dbReference>
<feature type="active site" description="Proton acceptor" evidence="3">
    <location>
        <position position="256"/>
    </location>
</feature>
<feature type="active site" description="Nucleophile" evidence="3">
    <location>
        <position position="44"/>
    </location>
</feature>
<keyword evidence="3" id="KW-0442">Lipid degradation</keyword>
<comment type="similarity">
    <text evidence="1">Belongs to the patatin family.</text>
</comment>
<evidence type="ECO:0000259" key="4">
    <source>
        <dbReference type="PROSITE" id="PS51635"/>
    </source>
</evidence>
<feature type="short sequence motif" description="DGA/G" evidence="3">
    <location>
        <begin position="256"/>
        <end position="258"/>
    </location>
</feature>
<dbReference type="EMBL" id="LMTZ01000083">
    <property type="protein sequence ID" value="KST67972.1"/>
    <property type="molecule type" value="Genomic_DNA"/>
</dbReference>
<dbReference type="Gene3D" id="3.40.1090.10">
    <property type="entry name" value="Cytosolic phospholipase A2 catalytic domain"/>
    <property type="match status" value="1"/>
</dbReference>